<reference evidence="2" key="1">
    <citation type="journal article" date="2019" name="Int. J. Syst. Evol. Microbiol.">
        <title>The Global Catalogue of Microorganisms (GCM) 10K type strain sequencing project: providing services to taxonomists for standard genome sequencing and annotation.</title>
        <authorList>
            <consortium name="The Broad Institute Genomics Platform"/>
            <consortium name="The Broad Institute Genome Sequencing Center for Infectious Disease"/>
            <person name="Wu L."/>
            <person name="Ma J."/>
        </authorList>
    </citation>
    <scope>NUCLEOTIDE SEQUENCE [LARGE SCALE GENOMIC DNA]</scope>
    <source>
        <strain evidence="2">CGMCC 1.8985</strain>
    </source>
</reference>
<sequence>MRELIPLPPGMLDALRAAYSRPPRAYHHFGHVESVLAHFDAVAAGPGWSRPREAWLAVLYHDAVYEAGRRDNEARSAALAAADIARWLPDAGLDVTHTVKLIELTARHGTLLPGDLGDGPDGDDRRHFLDCDMAILGADVATFDAYDRAIADEYRGAVPGWLYRLNRRRFLRGLLRRERIYLSAFFHERLDGAARANLRRVLGVEG</sequence>
<dbReference type="Proteomes" id="UP000599009">
    <property type="component" value="Unassembled WGS sequence"/>
</dbReference>
<dbReference type="PIRSF" id="PIRSF035170">
    <property type="entry name" value="HD_phosphohydro"/>
    <property type="match status" value="1"/>
</dbReference>
<name>A0ABQ2EAR7_9GAMM</name>
<evidence type="ECO:0000313" key="2">
    <source>
        <dbReference type="Proteomes" id="UP000599009"/>
    </source>
</evidence>
<keyword evidence="2" id="KW-1185">Reference proteome</keyword>
<dbReference type="PANTHER" id="PTHR21174:SF0">
    <property type="entry name" value="HD PHOSPHOHYDROLASE FAMILY PROTEIN-RELATED"/>
    <property type="match status" value="1"/>
</dbReference>
<dbReference type="RefSeq" id="WP_132984936.1">
    <property type="nucleotide sequence ID" value="NZ_BMME01000001.1"/>
</dbReference>
<evidence type="ECO:0008006" key="3">
    <source>
        <dbReference type="Google" id="ProtNLM"/>
    </source>
</evidence>
<gene>
    <name evidence="1" type="ORF">GCM10011394_11370</name>
</gene>
<dbReference type="Gene3D" id="1.10.3210.10">
    <property type="entry name" value="Hypothetical protein af1432"/>
    <property type="match status" value="1"/>
</dbReference>
<protein>
    <recommendedName>
        <fullName evidence="3">N-methyl-D-aspartate receptor NMDAR2C subunit</fullName>
    </recommendedName>
</protein>
<dbReference type="InterPro" id="IPR009218">
    <property type="entry name" value="HD_phosphohydro"/>
</dbReference>
<dbReference type="SUPFAM" id="SSF109604">
    <property type="entry name" value="HD-domain/PDEase-like"/>
    <property type="match status" value="1"/>
</dbReference>
<dbReference type="EMBL" id="BMME01000001">
    <property type="protein sequence ID" value="GGK04097.1"/>
    <property type="molecule type" value="Genomic_DNA"/>
</dbReference>
<proteinExistence type="predicted"/>
<accession>A0ABQ2EAR7</accession>
<dbReference type="PANTHER" id="PTHR21174">
    <property type="match status" value="1"/>
</dbReference>
<evidence type="ECO:0000313" key="1">
    <source>
        <dbReference type="EMBL" id="GGK04097.1"/>
    </source>
</evidence>
<comment type="caution">
    <text evidence="1">The sequence shown here is derived from an EMBL/GenBank/DDBJ whole genome shotgun (WGS) entry which is preliminary data.</text>
</comment>
<organism evidence="1 2">
    <name type="scientific">Luteimonas terricola</name>
    <dbReference type="NCBI Taxonomy" id="645597"/>
    <lineage>
        <taxon>Bacteria</taxon>
        <taxon>Pseudomonadati</taxon>
        <taxon>Pseudomonadota</taxon>
        <taxon>Gammaproteobacteria</taxon>
        <taxon>Lysobacterales</taxon>
        <taxon>Lysobacteraceae</taxon>
        <taxon>Luteimonas</taxon>
    </lineage>
</organism>